<dbReference type="Pfam" id="PF10617">
    <property type="entry name" value="DUF2474"/>
    <property type="match status" value="1"/>
</dbReference>
<dbReference type="Proteomes" id="UP000832011">
    <property type="component" value="Chromosome"/>
</dbReference>
<keyword evidence="3" id="KW-1185">Reference proteome</keyword>
<proteinExistence type="predicted"/>
<dbReference type="RefSeq" id="WP_199822537.1">
    <property type="nucleotide sequence ID" value="NZ_CABKVG010000006.1"/>
</dbReference>
<evidence type="ECO:0000313" key="3">
    <source>
        <dbReference type="Proteomes" id="UP000832011"/>
    </source>
</evidence>
<gene>
    <name evidence="2" type="ORF">LVJ82_09085</name>
</gene>
<evidence type="ECO:0000313" key="2">
    <source>
        <dbReference type="EMBL" id="UOO91102.1"/>
    </source>
</evidence>
<evidence type="ECO:0000256" key="1">
    <source>
        <dbReference type="SAM" id="Phobius"/>
    </source>
</evidence>
<keyword evidence="1" id="KW-0812">Transmembrane</keyword>
<name>A0ABY4E5R3_9NEIS</name>
<dbReference type="InterPro" id="IPR018895">
    <property type="entry name" value="DUF2474"/>
</dbReference>
<protein>
    <submittedName>
        <fullName evidence="2">DUF2474 domain-containing protein</fullName>
    </submittedName>
</protein>
<reference evidence="2 3" key="1">
    <citation type="journal article" date="2022" name="Res Sq">
        <title>Evolution of multicellular longitudinally dividing oral cavity symbionts (Neisseriaceae).</title>
        <authorList>
            <person name="Nyongesa S."/>
            <person name="Weber P."/>
            <person name="Bernet E."/>
            <person name="Pullido F."/>
            <person name="Nieckarz M."/>
            <person name="Delaby M."/>
            <person name="Nieves C."/>
            <person name="Viehboeck T."/>
            <person name="Krause N."/>
            <person name="Rivera-Millot A."/>
            <person name="Nakamura A."/>
            <person name="Vischer N."/>
            <person name="VanNieuwenhze M."/>
            <person name="Brun Y."/>
            <person name="Cava F."/>
            <person name="Bulgheresi S."/>
            <person name="Veyrier F."/>
        </authorList>
    </citation>
    <scope>NUCLEOTIDE SEQUENCE [LARGE SCALE GENOMIC DNA]</scope>
    <source>
        <strain evidence="2 3">SN4</strain>
    </source>
</reference>
<accession>A0ABY4E5R3</accession>
<feature type="transmembrane region" description="Helical" evidence="1">
    <location>
        <begin position="6"/>
        <end position="29"/>
    </location>
</feature>
<keyword evidence="1" id="KW-0472">Membrane</keyword>
<sequence length="35" mass="4087">MQRYLWLVGIWMASIAALSVFTLLFKLLMRWAGLS</sequence>
<dbReference type="EMBL" id="CP091511">
    <property type="protein sequence ID" value="UOO91102.1"/>
    <property type="molecule type" value="Genomic_DNA"/>
</dbReference>
<organism evidence="2 3">
    <name type="scientific">Vitreoscilla massiliensis</name>
    <dbReference type="NCBI Taxonomy" id="1689272"/>
    <lineage>
        <taxon>Bacteria</taxon>
        <taxon>Pseudomonadati</taxon>
        <taxon>Pseudomonadota</taxon>
        <taxon>Betaproteobacteria</taxon>
        <taxon>Neisseriales</taxon>
        <taxon>Neisseriaceae</taxon>
        <taxon>Vitreoscilla</taxon>
    </lineage>
</organism>
<keyword evidence="1" id="KW-1133">Transmembrane helix</keyword>